<organism evidence="1 2">
    <name type="scientific">Kickxella alabastrina</name>
    <dbReference type="NCBI Taxonomy" id="61397"/>
    <lineage>
        <taxon>Eukaryota</taxon>
        <taxon>Fungi</taxon>
        <taxon>Fungi incertae sedis</taxon>
        <taxon>Zoopagomycota</taxon>
        <taxon>Kickxellomycotina</taxon>
        <taxon>Kickxellomycetes</taxon>
        <taxon>Kickxellales</taxon>
        <taxon>Kickxellaceae</taxon>
        <taxon>Kickxella</taxon>
    </lineage>
</organism>
<sequence>MESHDESTVYPQQPADIHTGDTTVLTNHAILELTSKHIHVYKVEITNLDARSNQTTNDTGTDNRQVKETDLRQDIFKKAFKDTLLVFDSSDYAYSSKNLHKKWPTIMENKNSSTAELARTVTHDGHDFRVILRHLRTYERKVLLQHCQQANSNTEGKKGDEVVGDGYIQGMLFALDSIVRSSLRVFEDLDGHQVDSSNSIATDRGFDIWWIHRLAVRPGCNHLYLNISTRGAPISNQPNLYALAQQLLGSAQNLTQQRGGWWPGFELTIRGLRVLTPEATQPVQVRSLTRNTMHSCTINGESLAEHYQKTYGLDAGNPGIPCVVTASGATVPLVHCRLAHRQRLGILEGGALRAIMGATVMPPQWRVQVLRAVLLKLGDKAQNKGLSRLADMGIKIHTEPAHFPATQLQEPKLLAQNSRPVRIQGSGRSWTLGPQQQQQQQKGGNDGSALGVYTGGQLYSWAVLLLAPQVAQAQAQQLVAQLTKVCAELGIAVHNPRPPIHRCAPQANLAQAMQQAISLAATTAGGKVPCQLLLCVLPSTSTALYGEVKRLAYTQLGVQTQCLQASHLLRAHTPRLLGMLALKINLKLGGTTTRLDTPLLSDQPNSVPTMIISADVSHTTEAGGMSVAAVVASMDLCAGGGRFHGTVLQQPEKLEYIENFDTVMRHALRVFYRETGGRKPERIIYYRDGVNDKQMAVVKQLELQAMYRGCALVDPQYRPRITLILARKRHHARFLPGGDSEAGGAGDEAGGTRVLANCPPGTVVTAGVCHPGISSFFLLSHQSVHGVSKPTYYVVAHDDSQLEPEALRTLTYHLSYAYGITMRPVTMPASLYYAHRLTGKGRLQLNHAFDELPRFSRASGAGSAKALKRQQAKREYHLVKVHENLRNTMYFM</sequence>
<dbReference type="EMBL" id="JANBPG010000012">
    <property type="protein sequence ID" value="KAJ1901877.1"/>
    <property type="molecule type" value="Genomic_DNA"/>
</dbReference>
<comment type="caution">
    <text evidence="1">The sequence shown here is derived from an EMBL/GenBank/DDBJ whole genome shotgun (WGS) entry which is preliminary data.</text>
</comment>
<protein>
    <submittedName>
        <fullName evidence="1">Uncharacterized protein</fullName>
    </submittedName>
</protein>
<keyword evidence="2" id="KW-1185">Reference proteome</keyword>
<gene>
    <name evidence="1" type="ORF">LPJ66_000433</name>
</gene>
<accession>A0ACC1IW15</accession>
<evidence type="ECO:0000313" key="2">
    <source>
        <dbReference type="Proteomes" id="UP001150581"/>
    </source>
</evidence>
<name>A0ACC1IW15_9FUNG</name>
<proteinExistence type="predicted"/>
<reference evidence="1" key="1">
    <citation type="submission" date="2022-07" db="EMBL/GenBank/DDBJ databases">
        <title>Phylogenomic reconstructions and comparative analyses of Kickxellomycotina fungi.</title>
        <authorList>
            <person name="Reynolds N.K."/>
            <person name="Stajich J.E."/>
            <person name="Barry K."/>
            <person name="Grigoriev I.V."/>
            <person name="Crous P."/>
            <person name="Smith M.E."/>
        </authorList>
    </citation>
    <scope>NUCLEOTIDE SEQUENCE</scope>
    <source>
        <strain evidence="1">Benny 63K</strain>
    </source>
</reference>
<evidence type="ECO:0000313" key="1">
    <source>
        <dbReference type="EMBL" id="KAJ1901877.1"/>
    </source>
</evidence>
<dbReference type="Proteomes" id="UP001150581">
    <property type="component" value="Unassembled WGS sequence"/>
</dbReference>